<keyword evidence="5 7" id="KW-0472">Membrane</keyword>
<evidence type="ECO:0000313" key="8">
    <source>
        <dbReference type="EMBL" id="KPM02509.1"/>
    </source>
</evidence>
<dbReference type="OrthoDB" id="6515683at2759"/>
<comment type="similarity">
    <text evidence="2">Belongs to the UPF0239 family.</text>
</comment>
<protein>
    <recommendedName>
        <fullName evidence="10">Protein anon-73B1</fullName>
    </recommendedName>
</protein>
<dbReference type="AlphaFoldDB" id="A0A131ZVJ0"/>
<gene>
    <name evidence="8" type="ORF">QR98_0009230</name>
</gene>
<organism evidence="8 9">
    <name type="scientific">Sarcoptes scabiei</name>
    <name type="common">Itch mite</name>
    <name type="synonym">Acarus scabiei</name>
    <dbReference type="NCBI Taxonomy" id="52283"/>
    <lineage>
        <taxon>Eukaryota</taxon>
        <taxon>Metazoa</taxon>
        <taxon>Ecdysozoa</taxon>
        <taxon>Arthropoda</taxon>
        <taxon>Chelicerata</taxon>
        <taxon>Arachnida</taxon>
        <taxon>Acari</taxon>
        <taxon>Acariformes</taxon>
        <taxon>Sarcoptiformes</taxon>
        <taxon>Astigmata</taxon>
        <taxon>Psoroptidia</taxon>
        <taxon>Sarcoptoidea</taxon>
        <taxon>Sarcoptidae</taxon>
        <taxon>Sarcoptinae</taxon>
        <taxon>Sarcoptes</taxon>
    </lineage>
</organism>
<dbReference type="VEuPathDB" id="VectorBase:SSCA001151"/>
<feature type="compositionally biased region" description="Polar residues" evidence="6">
    <location>
        <begin position="75"/>
        <end position="93"/>
    </location>
</feature>
<feature type="compositionally biased region" description="Acidic residues" evidence="6">
    <location>
        <begin position="64"/>
        <end position="74"/>
    </location>
</feature>
<feature type="compositionally biased region" description="Basic residues" evidence="6">
    <location>
        <begin position="120"/>
        <end position="132"/>
    </location>
</feature>
<evidence type="ECO:0000256" key="6">
    <source>
        <dbReference type="SAM" id="MobiDB-lite"/>
    </source>
</evidence>
<sequence>MIDIDWNYISEEFVRIGLIFGAIFQLVCIAAAIFLPYQSDSQQSSSDGKQSGRYSQTIDHRDSEDNEGLSDVEESTSYGINTNKTGRGMSQNLHQRHHSHQNHPNLRHEDRSSTSSNRSTNHRRQEKKKRQF</sequence>
<accession>A0A131ZVJ0</accession>
<comment type="subcellular location">
    <subcellularLocation>
        <location evidence="1">Membrane</location>
        <topology evidence="1">Single-pass membrane protein</topology>
    </subcellularLocation>
</comment>
<feature type="region of interest" description="Disordered" evidence="6">
    <location>
        <begin position="39"/>
        <end position="132"/>
    </location>
</feature>
<dbReference type="Pfam" id="PF06783">
    <property type="entry name" value="UPF0239"/>
    <property type="match status" value="1"/>
</dbReference>
<reference evidence="8 9" key="1">
    <citation type="journal article" date="2015" name="Parasit. Vectors">
        <title>Draft genome of the scabies mite.</title>
        <authorList>
            <person name="Rider S.D.Jr."/>
            <person name="Morgan M.S."/>
            <person name="Arlian L.G."/>
        </authorList>
    </citation>
    <scope>NUCLEOTIDE SEQUENCE [LARGE SCALE GENOMIC DNA]</scope>
    <source>
        <strain evidence="8">Arlian Lab</strain>
    </source>
</reference>
<keyword evidence="3 7" id="KW-0812">Transmembrane</keyword>
<evidence type="ECO:0000313" key="9">
    <source>
        <dbReference type="Proteomes" id="UP000616769"/>
    </source>
</evidence>
<dbReference type="GO" id="GO:0016020">
    <property type="term" value="C:membrane"/>
    <property type="evidence" value="ECO:0007669"/>
    <property type="project" value="UniProtKB-SubCell"/>
</dbReference>
<dbReference type="InterPro" id="IPR009621">
    <property type="entry name" value="UPF0239"/>
</dbReference>
<dbReference type="Proteomes" id="UP000616769">
    <property type="component" value="Unassembled WGS sequence"/>
</dbReference>
<feature type="transmembrane region" description="Helical" evidence="7">
    <location>
        <begin position="13"/>
        <end position="35"/>
    </location>
</feature>
<name>A0A131ZVJ0_SARSC</name>
<evidence type="ECO:0000256" key="5">
    <source>
        <dbReference type="ARBA" id="ARBA00023136"/>
    </source>
</evidence>
<evidence type="ECO:0000256" key="1">
    <source>
        <dbReference type="ARBA" id="ARBA00004167"/>
    </source>
</evidence>
<proteinExistence type="inferred from homology"/>
<evidence type="ECO:0008006" key="10">
    <source>
        <dbReference type="Google" id="ProtNLM"/>
    </source>
</evidence>
<dbReference type="EMBL" id="JXLN01002116">
    <property type="protein sequence ID" value="KPM02509.1"/>
    <property type="molecule type" value="Genomic_DNA"/>
</dbReference>
<evidence type="ECO:0000256" key="2">
    <source>
        <dbReference type="ARBA" id="ARBA00006839"/>
    </source>
</evidence>
<evidence type="ECO:0000256" key="3">
    <source>
        <dbReference type="ARBA" id="ARBA00022692"/>
    </source>
</evidence>
<comment type="caution">
    <text evidence="8">The sequence shown here is derived from an EMBL/GenBank/DDBJ whole genome shotgun (WGS) entry which is preliminary data.</text>
</comment>
<evidence type="ECO:0000256" key="7">
    <source>
        <dbReference type="SAM" id="Phobius"/>
    </source>
</evidence>
<keyword evidence="4 7" id="KW-1133">Transmembrane helix</keyword>
<evidence type="ECO:0000256" key="4">
    <source>
        <dbReference type="ARBA" id="ARBA00022989"/>
    </source>
</evidence>
<feature type="compositionally biased region" description="Low complexity" evidence="6">
    <location>
        <begin position="39"/>
        <end position="52"/>
    </location>
</feature>